<dbReference type="PRINTS" id="PR00411">
    <property type="entry name" value="PNDRDTASEI"/>
</dbReference>
<dbReference type="InterPro" id="IPR050446">
    <property type="entry name" value="FAD-oxidoreductase/Apoptosis"/>
</dbReference>
<dbReference type="PATRIC" id="fig|242163.4.peg.1233"/>
<evidence type="ECO:0000256" key="1">
    <source>
        <dbReference type="ARBA" id="ARBA00001974"/>
    </source>
</evidence>
<dbReference type="Gene3D" id="3.50.50.60">
    <property type="entry name" value="FAD/NAD(P)-binding domain"/>
    <property type="match status" value="2"/>
</dbReference>
<protein>
    <submittedName>
        <fullName evidence="6">Ferredoxin reductase</fullName>
    </submittedName>
</protein>
<dbReference type="GO" id="GO:0005737">
    <property type="term" value="C:cytoplasm"/>
    <property type="evidence" value="ECO:0007669"/>
    <property type="project" value="TreeGrafter"/>
</dbReference>
<evidence type="ECO:0000259" key="5">
    <source>
        <dbReference type="Pfam" id="PF07992"/>
    </source>
</evidence>
<name>A0A0L0MGE0_9BURK</name>
<dbReference type="PANTHER" id="PTHR43557">
    <property type="entry name" value="APOPTOSIS-INDUCING FACTOR 1"/>
    <property type="match status" value="1"/>
</dbReference>
<dbReference type="InterPro" id="IPR023753">
    <property type="entry name" value="FAD/NAD-binding_dom"/>
</dbReference>
<evidence type="ECO:0000313" key="7">
    <source>
        <dbReference type="Proteomes" id="UP000036959"/>
    </source>
</evidence>
<keyword evidence="7" id="KW-1185">Reference proteome</keyword>
<comment type="cofactor">
    <cofactor evidence="1">
        <name>FAD</name>
        <dbReference type="ChEBI" id="CHEBI:57692"/>
    </cofactor>
</comment>
<reference evidence="7" key="1">
    <citation type="submission" date="2015-06" db="EMBL/GenBank/DDBJ databases">
        <title>Comparative genomics of Burkholderia leaf nodule symbionts.</title>
        <authorList>
            <person name="Carlier A."/>
            <person name="Eberl L."/>
            <person name="Pinto-Carbo M."/>
        </authorList>
    </citation>
    <scope>NUCLEOTIDE SEQUENCE [LARGE SCALE GENOMIC DNA]</scope>
    <source>
        <strain evidence="7">UZHbot4</strain>
    </source>
</reference>
<accession>A0A0L0MGE0</accession>
<dbReference type="InterPro" id="IPR036188">
    <property type="entry name" value="FAD/NAD-bd_sf"/>
</dbReference>
<dbReference type="Pfam" id="PF07992">
    <property type="entry name" value="Pyr_redox_2"/>
    <property type="match status" value="1"/>
</dbReference>
<dbReference type="PRINTS" id="PR00368">
    <property type="entry name" value="FADPNR"/>
</dbReference>
<evidence type="ECO:0000256" key="4">
    <source>
        <dbReference type="ARBA" id="ARBA00023002"/>
    </source>
</evidence>
<evidence type="ECO:0000256" key="3">
    <source>
        <dbReference type="ARBA" id="ARBA00022827"/>
    </source>
</evidence>
<dbReference type="PANTHER" id="PTHR43557:SF2">
    <property type="entry name" value="RIESKE DOMAIN-CONTAINING PROTEIN-RELATED"/>
    <property type="match status" value="1"/>
</dbReference>
<comment type="caution">
    <text evidence="6">The sequence shown here is derived from an EMBL/GenBank/DDBJ whole genome shotgun (WGS) entry which is preliminary data.</text>
</comment>
<dbReference type="Proteomes" id="UP000036959">
    <property type="component" value="Unassembled WGS sequence"/>
</dbReference>
<dbReference type="AlphaFoldDB" id="A0A0L0MGE0"/>
<evidence type="ECO:0000313" key="6">
    <source>
        <dbReference type="EMBL" id="KND61752.1"/>
    </source>
</evidence>
<keyword evidence="2" id="KW-0285">Flavoprotein</keyword>
<dbReference type="SUPFAM" id="SSF51905">
    <property type="entry name" value="FAD/NAD(P)-binding domain"/>
    <property type="match status" value="1"/>
</dbReference>
<feature type="domain" description="FAD/NAD(P)-binding" evidence="5">
    <location>
        <begin position="3"/>
        <end position="210"/>
    </location>
</feature>
<organism evidence="6 7">
    <name type="scientific">Candidatus Burkholderia verschuerenii</name>
    <dbReference type="NCBI Taxonomy" id="242163"/>
    <lineage>
        <taxon>Bacteria</taxon>
        <taxon>Pseudomonadati</taxon>
        <taxon>Pseudomonadota</taxon>
        <taxon>Betaproteobacteria</taxon>
        <taxon>Burkholderiales</taxon>
        <taxon>Burkholderiaceae</taxon>
        <taxon>Burkholderia</taxon>
    </lineage>
</organism>
<sequence>MNDGRVIAYEALLLATGGHVRRLTIPGADLEGVLTLRTLDDAACIAQRFVAGARVVIVGGGFIGLEVAASARKRGCDVCVIEGASRLLGRAVPADIASKVKALHEHNGVSVRVDTMPVAIERLSDGTLEVLLADGSSLRAETVLVGIGIEPADELARASGLAVNRGVIVNAELETSAQGIFAAGDVAIFPSRLSGQPIRQETWHNAETQARIAACNMLGQHAGYDDTPWFWSDQ</sequence>
<keyword evidence="4" id="KW-0560">Oxidoreductase</keyword>
<evidence type="ECO:0000256" key="2">
    <source>
        <dbReference type="ARBA" id="ARBA00022630"/>
    </source>
</evidence>
<proteinExistence type="predicted"/>
<gene>
    <name evidence="6" type="ORF">BVER_06186</name>
</gene>
<keyword evidence="3" id="KW-0274">FAD</keyword>
<dbReference type="GO" id="GO:0016651">
    <property type="term" value="F:oxidoreductase activity, acting on NAD(P)H"/>
    <property type="evidence" value="ECO:0007669"/>
    <property type="project" value="TreeGrafter"/>
</dbReference>
<dbReference type="EMBL" id="LFJJ01000013">
    <property type="protein sequence ID" value="KND61752.1"/>
    <property type="molecule type" value="Genomic_DNA"/>
</dbReference>